<evidence type="ECO:0000256" key="7">
    <source>
        <dbReference type="SAM" id="Phobius"/>
    </source>
</evidence>
<evidence type="ECO:0000313" key="9">
    <source>
        <dbReference type="EMBL" id="KAF6235805.1"/>
    </source>
</evidence>
<evidence type="ECO:0000256" key="3">
    <source>
        <dbReference type="ARBA" id="ARBA00022989"/>
    </source>
</evidence>
<evidence type="ECO:0000256" key="4">
    <source>
        <dbReference type="ARBA" id="ARBA00023136"/>
    </source>
</evidence>
<dbReference type="OrthoDB" id="5391602at2759"/>
<accession>A0A8H6L536</accession>
<reference evidence="9 10" key="1">
    <citation type="journal article" date="2020" name="Genomics">
        <title>Complete, high-quality genomes from long-read metagenomic sequencing of two wolf lichen thalli reveals enigmatic genome architecture.</title>
        <authorList>
            <person name="McKenzie S.K."/>
            <person name="Walston R.F."/>
            <person name="Allen J.L."/>
        </authorList>
    </citation>
    <scope>NUCLEOTIDE SEQUENCE [LARGE SCALE GENOMIC DNA]</scope>
    <source>
        <strain evidence="9">WasteWater2</strain>
    </source>
</reference>
<evidence type="ECO:0000259" key="8">
    <source>
        <dbReference type="Pfam" id="PF20684"/>
    </source>
</evidence>
<gene>
    <name evidence="9" type="ORF">HO173_006000</name>
</gene>
<feature type="region of interest" description="Disordered" evidence="6">
    <location>
        <begin position="281"/>
        <end position="315"/>
    </location>
</feature>
<dbReference type="Proteomes" id="UP000578531">
    <property type="component" value="Unassembled WGS sequence"/>
</dbReference>
<comment type="caution">
    <text evidence="9">The sequence shown here is derived from an EMBL/GenBank/DDBJ whole genome shotgun (WGS) entry which is preliminary data.</text>
</comment>
<dbReference type="GO" id="GO:0016020">
    <property type="term" value="C:membrane"/>
    <property type="evidence" value="ECO:0007669"/>
    <property type="project" value="UniProtKB-SubCell"/>
</dbReference>
<keyword evidence="3 7" id="KW-1133">Transmembrane helix</keyword>
<name>A0A8H6L536_9LECA</name>
<feature type="compositionally biased region" description="Basic and acidic residues" evidence="6">
    <location>
        <begin position="285"/>
        <end position="297"/>
    </location>
</feature>
<dbReference type="PANTHER" id="PTHR33048">
    <property type="entry name" value="PTH11-LIKE INTEGRAL MEMBRANE PROTEIN (AFU_ORTHOLOGUE AFUA_5G11245)"/>
    <property type="match status" value="1"/>
</dbReference>
<feature type="transmembrane region" description="Helical" evidence="7">
    <location>
        <begin position="106"/>
        <end position="129"/>
    </location>
</feature>
<comment type="subcellular location">
    <subcellularLocation>
        <location evidence="1">Membrane</location>
        <topology evidence="1">Multi-pass membrane protein</topology>
    </subcellularLocation>
</comment>
<dbReference type="RefSeq" id="XP_037165172.1">
    <property type="nucleotide sequence ID" value="XM_037307912.1"/>
</dbReference>
<dbReference type="InterPro" id="IPR049326">
    <property type="entry name" value="Rhodopsin_dom_fungi"/>
</dbReference>
<sequence length="355" mass="39006">MYALATVLTLLAAVAVLLRLHARKIKNAVLAWDDYLVVFALLFTTGTALCMFVGTALGDLGRHTKIASDGSLVFTHHLEVFQQINYASLMTSTLTFGLTKLIFRGALFLALVWTMITIIVIWTVGFFFANMLQCYPISENWTGFGGTADTCIDENMMYIGQAFSDAITDLMILVMPIPCIWAFQLPAKQKIGVSGMFLLGILTIAASVTKLVFFFKIAVESNTGDEDFTYLFTPTLYWPMMESSPGIVGACLPLFRPIISELFLVRSIREIISFPSTGITSSKKPLRDAGNLEDRDNSSSAVSSEGSIYAGGDHNGGQYLGRDQVYVPKKTLEKVGDVGTKRNAVEQRYHASGYI</sequence>
<keyword evidence="2 7" id="KW-0812">Transmembrane</keyword>
<comment type="similarity">
    <text evidence="5">Belongs to the SAT4 family.</text>
</comment>
<evidence type="ECO:0000256" key="2">
    <source>
        <dbReference type="ARBA" id="ARBA00022692"/>
    </source>
</evidence>
<proteinExistence type="inferred from homology"/>
<feature type="transmembrane region" description="Helical" evidence="7">
    <location>
        <begin position="195"/>
        <end position="217"/>
    </location>
</feature>
<keyword evidence="4 7" id="KW-0472">Membrane</keyword>
<feature type="domain" description="Rhodopsin" evidence="8">
    <location>
        <begin position="18"/>
        <end position="260"/>
    </location>
</feature>
<dbReference type="InterPro" id="IPR052337">
    <property type="entry name" value="SAT4-like"/>
</dbReference>
<protein>
    <recommendedName>
        <fullName evidence="8">Rhodopsin domain-containing protein</fullName>
    </recommendedName>
</protein>
<feature type="transmembrane region" description="Helical" evidence="7">
    <location>
        <begin position="166"/>
        <end position="183"/>
    </location>
</feature>
<evidence type="ECO:0000256" key="1">
    <source>
        <dbReference type="ARBA" id="ARBA00004141"/>
    </source>
</evidence>
<feature type="transmembrane region" description="Helical" evidence="7">
    <location>
        <begin position="38"/>
        <end position="58"/>
    </location>
</feature>
<keyword evidence="10" id="KW-1185">Reference proteome</keyword>
<dbReference type="Pfam" id="PF20684">
    <property type="entry name" value="Fung_rhodopsin"/>
    <property type="match status" value="1"/>
</dbReference>
<dbReference type="PANTHER" id="PTHR33048:SF134">
    <property type="entry name" value="INTEGRAL MEMBRANE PROTEIN"/>
    <property type="match status" value="1"/>
</dbReference>
<evidence type="ECO:0000313" key="10">
    <source>
        <dbReference type="Proteomes" id="UP000578531"/>
    </source>
</evidence>
<dbReference type="AlphaFoldDB" id="A0A8H6L536"/>
<organism evidence="9 10">
    <name type="scientific">Letharia columbiana</name>
    <dbReference type="NCBI Taxonomy" id="112416"/>
    <lineage>
        <taxon>Eukaryota</taxon>
        <taxon>Fungi</taxon>
        <taxon>Dikarya</taxon>
        <taxon>Ascomycota</taxon>
        <taxon>Pezizomycotina</taxon>
        <taxon>Lecanoromycetes</taxon>
        <taxon>OSLEUM clade</taxon>
        <taxon>Lecanoromycetidae</taxon>
        <taxon>Lecanorales</taxon>
        <taxon>Lecanorineae</taxon>
        <taxon>Parmeliaceae</taxon>
        <taxon>Letharia</taxon>
    </lineage>
</organism>
<evidence type="ECO:0000256" key="6">
    <source>
        <dbReference type="SAM" id="MobiDB-lite"/>
    </source>
</evidence>
<dbReference type="GeneID" id="59287661"/>
<evidence type="ECO:0000256" key="5">
    <source>
        <dbReference type="ARBA" id="ARBA00038359"/>
    </source>
</evidence>
<dbReference type="EMBL" id="JACCJC010000022">
    <property type="protein sequence ID" value="KAF6235805.1"/>
    <property type="molecule type" value="Genomic_DNA"/>
</dbReference>